<dbReference type="InterPro" id="IPR019223">
    <property type="entry name" value="DUF2147"/>
</dbReference>
<evidence type="ECO:0000313" key="2">
    <source>
        <dbReference type="EMBL" id="GAA4060825.1"/>
    </source>
</evidence>
<dbReference type="Gene3D" id="2.40.128.520">
    <property type="match status" value="1"/>
</dbReference>
<evidence type="ECO:0000313" key="3">
    <source>
        <dbReference type="Proteomes" id="UP001500367"/>
    </source>
</evidence>
<dbReference type="Proteomes" id="UP001500367">
    <property type="component" value="Unassembled WGS sequence"/>
</dbReference>
<dbReference type="Pfam" id="PF09917">
    <property type="entry name" value="DUF2147"/>
    <property type="match status" value="1"/>
</dbReference>
<dbReference type="PANTHER" id="PTHR36919:SF3">
    <property type="entry name" value="BLL5882 PROTEIN"/>
    <property type="match status" value="1"/>
</dbReference>
<proteinExistence type="predicted"/>
<evidence type="ECO:0000259" key="1">
    <source>
        <dbReference type="Pfam" id="PF09917"/>
    </source>
</evidence>
<keyword evidence="3" id="KW-1185">Reference proteome</keyword>
<feature type="domain" description="DUF2147" evidence="1">
    <location>
        <begin position="26"/>
        <end position="141"/>
    </location>
</feature>
<sequence>MFKLKNSLVLLLVLFFQIVQSQSVLGKWKTIDDETGKEKSIVEIYEVDGKIYGRIVEILETEHRFKKCTLCQGTDKDKPIMGLIFIKGLTKDGEEYSVGKILDPKNGKLYKCYITLEGNDKLKVRGYIGISLLGRTQYWKRVES</sequence>
<dbReference type="PANTHER" id="PTHR36919">
    <property type="entry name" value="BLR1215 PROTEIN"/>
    <property type="match status" value="1"/>
</dbReference>
<gene>
    <name evidence="2" type="ORF">GCM10022389_01440</name>
</gene>
<comment type="caution">
    <text evidence="2">The sequence shown here is derived from an EMBL/GenBank/DDBJ whole genome shotgun (WGS) entry which is preliminary data.</text>
</comment>
<name>A0ABP7V6T7_9FLAO</name>
<dbReference type="EMBL" id="BAABCT010000001">
    <property type="protein sequence ID" value="GAA4060825.1"/>
    <property type="molecule type" value="Genomic_DNA"/>
</dbReference>
<protein>
    <submittedName>
        <fullName evidence="2">DUF2147 domain-containing protein</fullName>
    </submittedName>
</protein>
<reference evidence="3" key="1">
    <citation type="journal article" date="2019" name="Int. J. Syst. Evol. Microbiol.">
        <title>The Global Catalogue of Microorganisms (GCM) 10K type strain sequencing project: providing services to taxonomists for standard genome sequencing and annotation.</title>
        <authorList>
            <consortium name="The Broad Institute Genomics Platform"/>
            <consortium name="The Broad Institute Genome Sequencing Center for Infectious Disease"/>
            <person name="Wu L."/>
            <person name="Ma J."/>
        </authorList>
    </citation>
    <scope>NUCLEOTIDE SEQUENCE [LARGE SCALE GENOMIC DNA]</scope>
    <source>
        <strain evidence="3">JCM 17069</strain>
    </source>
</reference>
<accession>A0ABP7V6T7</accession>
<organism evidence="2 3">
    <name type="scientific">Flavobacterium cheonanense</name>
    <dbReference type="NCBI Taxonomy" id="706183"/>
    <lineage>
        <taxon>Bacteria</taxon>
        <taxon>Pseudomonadati</taxon>
        <taxon>Bacteroidota</taxon>
        <taxon>Flavobacteriia</taxon>
        <taxon>Flavobacteriales</taxon>
        <taxon>Flavobacteriaceae</taxon>
        <taxon>Flavobacterium</taxon>
    </lineage>
</organism>